<feature type="domain" description="HTH gntR-type" evidence="5">
    <location>
        <begin position="1"/>
        <end position="69"/>
    </location>
</feature>
<evidence type="ECO:0000313" key="7">
    <source>
        <dbReference type="EMBL" id="GGI88254.1"/>
    </source>
</evidence>
<dbReference type="GO" id="GO:0045892">
    <property type="term" value="P:negative regulation of DNA-templated transcription"/>
    <property type="evidence" value="ECO:0007669"/>
    <property type="project" value="TreeGrafter"/>
</dbReference>
<evidence type="ECO:0000313" key="8">
    <source>
        <dbReference type="Proteomes" id="UP000597989"/>
    </source>
</evidence>
<evidence type="ECO:0000256" key="4">
    <source>
        <dbReference type="SAM" id="MobiDB-lite"/>
    </source>
</evidence>
<feature type="region of interest" description="Disordered" evidence="4">
    <location>
        <begin position="58"/>
        <end position="77"/>
    </location>
</feature>
<dbReference type="SUPFAM" id="SSF46785">
    <property type="entry name" value="Winged helix' DNA-binding domain"/>
    <property type="match status" value="1"/>
</dbReference>
<organism evidence="7 8">
    <name type="scientific">Saccharopolyspora thermophila</name>
    <dbReference type="NCBI Taxonomy" id="89367"/>
    <lineage>
        <taxon>Bacteria</taxon>
        <taxon>Bacillati</taxon>
        <taxon>Actinomycetota</taxon>
        <taxon>Actinomycetes</taxon>
        <taxon>Pseudonocardiales</taxon>
        <taxon>Pseudonocardiaceae</taxon>
        <taxon>Saccharopolyspora</taxon>
    </lineage>
</organism>
<gene>
    <name evidence="6" type="ORF">GCM10009545_01120</name>
    <name evidence="7" type="ORF">GCM10011581_26720</name>
</gene>
<dbReference type="InterPro" id="IPR000524">
    <property type="entry name" value="Tscrpt_reg_HTH_GntR"/>
</dbReference>
<dbReference type="SMART" id="SM00345">
    <property type="entry name" value="HTH_GNTR"/>
    <property type="match status" value="1"/>
</dbReference>
<reference evidence="7" key="3">
    <citation type="submission" date="2020-09" db="EMBL/GenBank/DDBJ databases">
        <authorList>
            <person name="Sun Q."/>
            <person name="Zhou Y."/>
        </authorList>
    </citation>
    <scope>NUCLEOTIDE SEQUENCE</scope>
    <source>
        <strain evidence="7">CGMCC 4.7206</strain>
    </source>
</reference>
<reference evidence="6 9" key="2">
    <citation type="journal article" date="2019" name="Int. J. Syst. Evol. Microbiol.">
        <title>The Global Catalogue of Microorganisms (GCM) 10K type strain sequencing project: providing services to taxonomists for standard genome sequencing and annotation.</title>
        <authorList>
            <consortium name="The Broad Institute Genomics Platform"/>
            <consortium name="The Broad Institute Genome Sequencing Center for Infectious Disease"/>
            <person name="Wu L."/>
            <person name="Ma J."/>
        </authorList>
    </citation>
    <scope>NUCLEOTIDE SEQUENCE [LARGE SCALE GENOMIC DNA]</scope>
    <source>
        <strain evidence="6 9">JCM 10664</strain>
    </source>
</reference>
<dbReference type="GO" id="GO:0003677">
    <property type="term" value="F:DNA binding"/>
    <property type="evidence" value="ECO:0007669"/>
    <property type="project" value="UniProtKB-KW"/>
</dbReference>
<evidence type="ECO:0000313" key="9">
    <source>
        <dbReference type="Proteomes" id="UP001500220"/>
    </source>
</evidence>
<dbReference type="CDD" id="cd07377">
    <property type="entry name" value="WHTH_GntR"/>
    <property type="match status" value="1"/>
</dbReference>
<dbReference type="InterPro" id="IPR036388">
    <property type="entry name" value="WH-like_DNA-bd_sf"/>
</dbReference>
<dbReference type="PROSITE" id="PS50949">
    <property type="entry name" value="HTH_GNTR"/>
    <property type="match status" value="1"/>
</dbReference>
<dbReference type="GO" id="GO:0003700">
    <property type="term" value="F:DNA-binding transcription factor activity"/>
    <property type="evidence" value="ECO:0007669"/>
    <property type="project" value="InterPro"/>
</dbReference>
<keyword evidence="2" id="KW-0238">DNA-binding</keyword>
<dbReference type="PRINTS" id="PR00035">
    <property type="entry name" value="HTHGNTR"/>
</dbReference>
<dbReference type="Proteomes" id="UP001500220">
    <property type="component" value="Unassembled WGS sequence"/>
</dbReference>
<dbReference type="Pfam" id="PF00392">
    <property type="entry name" value="GntR"/>
    <property type="match status" value="1"/>
</dbReference>
<protein>
    <recommendedName>
        <fullName evidence="5">HTH gntR-type domain-containing protein</fullName>
    </recommendedName>
</protein>
<reference evidence="7 8" key="1">
    <citation type="journal article" date="2014" name="Int. J. Syst. Evol. Microbiol.">
        <title>Complete genome sequence of Corynebacterium casei LMG S-19264T (=DSM 44701T), isolated from a smear-ripened cheese.</title>
        <authorList>
            <consortium name="US DOE Joint Genome Institute (JGI-PGF)"/>
            <person name="Walter F."/>
            <person name="Albersmeier A."/>
            <person name="Kalinowski J."/>
            <person name="Ruckert C."/>
        </authorList>
    </citation>
    <scope>NUCLEOTIDE SEQUENCE [LARGE SCALE GENOMIC DNA]</scope>
    <source>
        <strain evidence="7 8">CGMCC 4.7206</strain>
    </source>
</reference>
<evidence type="ECO:0000313" key="6">
    <source>
        <dbReference type="EMBL" id="GAA0503262.1"/>
    </source>
</evidence>
<evidence type="ECO:0000256" key="2">
    <source>
        <dbReference type="ARBA" id="ARBA00023125"/>
    </source>
</evidence>
<keyword evidence="9" id="KW-1185">Reference proteome</keyword>
<dbReference type="InterPro" id="IPR036390">
    <property type="entry name" value="WH_DNA-bd_sf"/>
</dbReference>
<dbReference type="Proteomes" id="UP000597989">
    <property type="component" value="Unassembled WGS sequence"/>
</dbReference>
<evidence type="ECO:0000256" key="1">
    <source>
        <dbReference type="ARBA" id="ARBA00023015"/>
    </source>
</evidence>
<name>A0A917JX44_9PSEU</name>
<dbReference type="AlphaFoldDB" id="A0A917JX44"/>
<keyword evidence="3" id="KW-0804">Transcription</keyword>
<dbReference type="EMBL" id="BAAAHC010000001">
    <property type="protein sequence ID" value="GAA0503262.1"/>
    <property type="molecule type" value="Genomic_DNA"/>
</dbReference>
<dbReference type="Gene3D" id="1.10.10.10">
    <property type="entry name" value="Winged helix-like DNA-binding domain superfamily/Winged helix DNA-binding domain"/>
    <property type="match status" value="1"/>
</dbReference>
<reference evidence="6" key="4">
    <citation type="submission" date="2023-12" db="EMBL/GenBank/DDBJ databases">
        <authorList>
            <person name="Sun Q."/>
            <person name="Inoue M."/>
        </authorList>
    </citation>
    <scope>NUCLEOTIDE SEQUENCE</scope>
    <source>
        <strain evidence="6">JCM 10664</strain>
    </source>
</reference>
<comment type="caution">
    <text evidence="7">The sequence shown here is derived from an EMBL/GenBank/DDBJ whole genome shotgun (WGS) entry which is preliminary data.</text>
</comment>
<proteinExistence type="predicted"/>
<evidence type="ECO:0000259" key="5">
    <source>
        <dbReference type="PROSITE" id="PS50949"/>
    </source>
</evidence>
<dbReference type="RefSeq" id="WP_229680119.1">
    <property type="nucleotide sequence ID" value="NZ_BAAAHC010000001.1"/>
</dbReference>
<sequence>MSLPDELAEQLLAAIIDGTYPPGAALPSEGELAEQFSVSRLTVREAVKALRVQKWCASSAAAAPTSTPPRTGAHWTR</sequence>
<evidence type="ECO:0000256" key="3">
    <source>
        <dbReference type="ARBA" id="ARBA00023163"/>
    </source>
</evidence>
<dbReference type="EMBL" id="BMMT01000008">
    <property type="protein sequence ID" value="GGI88254.1"/>
    <property type="molecule type" value="Genomic_DNA"/>
</dbReference>
<dbReference type="PANTHER" id="PTHR44846">
    <property type="entry name" value="MANNOSYL-D-GLYCERATE TRANSPORT/METABOLISM SYSTEM REPRESSOR MNGR-RELATED"/>
    <property type="match status" value="1"/>
</dbReference>
<dbReference type="PANTHER" id="PTHR44846:SF1">
    <property type="entry name" value="MANNOSYL-D-GLYCERATE TRANSPORT_METABOLISM SYSTEM REPRESSOR MNGR-RELATED"/>
    <property type="match status" value="1"/>
</dbReference>
<dbReference type="InterPro" id="IPR050679">
    <property type="entry name" value="Bact_HTH_transcr_reg"/>
</dbReference>
<keyword evidence="1" id="KW-0805">Transcription regulation</keyword>
<accession>A0A917JX44</accession>